<dbReference type="Gene3D" id="3.60.15.10">
    <property type="entry name" value="Ribonuclease Z/Hydroxyacylglutathione hydrolase-like"/>
    <property type="match status" value="1"/>
</dbReference>
<dbReference type="InterPro" id="IPR036866">
    <property type="entry name" value="RibonucZ/Hydroxyglut_hydro"/>
</dbReference>
<dbReference type="InterPro" id="IPR001279">
    <property type="entry name" value="Metallo-B-lactamas"/>
</dbReference>
<evidence type="ECO:0000313" key="2">
    <source>
        <dbReference type="EMBL" id="MDP9800970.1"/>
    </source>
</evidence>
<dbReference type="SUPFAM" id="SSF56281">
    <property type="entry name" value="Metallo-hydrolase/oxidoreductase"/>
    <property type="match status" value="1"/>
</dbReference>
<organism evidence="2 3">
    <name type="scientific">Arcanobacterium wilhelmae</name>
    <dbReference type="NCBI Taxonomy" id="1803177"/>
    <lineage>
        <taxon>Bacteria</taxon>
        <taxon>Bacillati</taxon>
        <taxon>Actinomycetota</taxon>
        <taxon>Actinomycetes</taxon>
        <taxon>Actinomycetales</taxon>
        <taxon>Actinomycetaceae</taxon>
        <taxon>Arcanobacterium</taxon>
    </lineage>
</organism>
<keyword evidence="3" id="KW-1185">Reference proteome</keyword>
<proteinExistence type="predicted"/>
<evidence type="ECO:0000313" key="3">
    <source>
        <dbReference type="Proteomes" id="UP001235966"/>
    </source>
</evidence>
<dbReference type="SMART" id="SM00849">
    <property type="entry name" value="Lactamase_B"/>
    <property type="match status" value="1"/>
</dbReference>
<sequence length="207" mass="22311">MKITRFTHAEVLVETKDVRLAIDPGEFGTIPDLTSVDAVLITHDHFDHISHEAVAKAVAAKPELPVYGPASLAETAEFAVRSVDDGDSFDVGGVRIDVVGHLQDTTSLDDPEILNVGFLIDGRLLHPGDALQPVAAEILLLPMETPWAKNVDRERALEANPPKYVIPIHDAPLGDLGVEFEMHTAEKLATRVGATAIPLHDGESVEL</sequence>
<dbReference type="EMBL" id="JAUSQW010000001">
    <property type="protein sequence ID" value="MDP9800970.1"/>
    <property type="molecule type" value="Genomic_DNA"/>
</dbReference>
<evidence type="ECO:0000259" key="1">
    <source>
        <dbReference type="SMART" id="SM00849"/>
    </source>
</evidence>
<dbReference type="RefSeq" id="WP_307014493.1">
    <property type="nucleotide sequence ID" value="NZ_JAUSQW010000001.1"/>
</dbReference>
<dbReference type="Proteomes" id="UP001235966">
    <property type="component" value="Unassembled WGS sequence"/>
</dbReference>
<dbReference type="PANTHER" id="PTHR43546">
    <property type="entry name" value="UPF0173 METAL-DEPENDENT HYDROLASE MJ1163-RELATED"/>
    <property type="match status" value="1"/>
</dbReference>
<comment type="caution">
    <text evidence="2">The sequence shown here is derived from an EMBL/GenBank/DDBJ whole genome shotgun (WGS) entry which is preliminary data.</text>
</comment>
<reference evidence="2 3" key="1">
    <citation type="submission" date="2023-07" db="EMBL/GenBank/DDBJ databases">
        <title>Sequencing the genomes of 1000 actinobacteria strains.</title>
        <authorList>
            <person name="Klenk H.-P."/>
        </authorList>
    </citation>
    <scope>NUCLEOTIDE SEQUENCE [LARGE SCALE GENOMIC DNA]</scope>
    <source>
        <strain evidence="2 3">DSM 102162</strain>
    </source>
</reference>
<protein>
    <submittedName>
        <fullName evidence="2">L-ascorbate metabolism protein UlaG (Beta-lactamase superfamily)</fullName>
    </submittedName>
</protein>
<dbReference type="PANTHER" id="PTHR43546:SF3">
    <property type="entry name" value="UPF0173 METAL-DEPENDENT HYDROLASE MJ1163"/>
    <property type="match status" value="1"/>
</dbReference>
<dbReference type="InterPro" id="IPR050114">
    <property type="entry name" value="UPF0173_UPF0282_UlaG_hydrolase"/>
</dbReference>
<gene>
    <name evidence="2" type="ORF">J2S49_001046</name>
</gene>
<accession>A0ABT9NBV8</accession>
<feature type="domain" description="Metallo-beta-lactamase" evidence="1">
    <location>
        <begin position="7"/>
        <end position="169"/>
    </location>
</feature>
<dbReference type="Pfam" id="PF13483">
    <property type="entry name" value="Lactamase_B_3"/>
    <property type="match status" value="1"/>
</dbReference>
<name>A0ABT9NBV8_9ACTO</name>